<keyword evidence="1" id="KW-0732">Signal</keyword>
<proteinExistence type="predicted"/>
<dbReference type="Proteomes" id="UP000557899">
    <property type="component" value="Unassembled WGS sequence"/>
</dbReference>
<evidence type="ECO:0008006" key="4">
    <source>
        <dbReference type="Google" id="ProtNLM"/>
    </source>
</evidence>
<comment type="caution">
    <text evidence="2">The sequence shown here is derived from an EMBL/GenBank/DDBJ whole genome shotgun (WGS) entry which is preliminary data.</text>
</comment>
<protein>
    <recommendedName>
        <fullName evidence="4">Secreted protein</fullName>
    </recommendedName>
</protein>
<evidence type="ECO:0000256" key="1">
    <source>
        <dbReference type="SAM" id="SignalP"/>
    </source>
</evidence>
<dbReference type="EMBL" id="JAAZHI010000265">
    <property type="protein sequence ID" value="NLA57268.1"/>
    <property type="molecule type" value="Genomic_DNA"/>
</dbReference>
<evidence type="ECO:0000313" key="2">
    <source>
        <dbReference type="EMBL" id="NLA57268.1"/>
    </source>
</evidence>
<sequence>MFRSLRNTVTGLVALAGLAVTAACGLLPDAGPAVERMQHNAAEQGLDGKVRFTARSIGGLGTYPHATVSGWRATPEDLERLLELLRQSEQVARDMKAERLGVSVRMTVEETRLDMYAVPDPAMGQLVGELLTTPHVTMVDVYGRPGGMRLEVTLEDGHADLLPALAGRLRSLDRGTWAFARVDGMKLKALVGDAWEHPAESPEEEAWRAILEER</sequence>
<organism evidence="2 3">
    <name type="scientific">Corynebacterium humireducens</name>
    <dbReference type="NCBI Taxonomy" id="1223514"/>
    <lineage>
        <taxon>Bacteria</taxon>
        <taxon>Bacillati</taxon>
        <taxon>Actinomycetota</taxon>
        <taxon>Actinomycetes</taxon>
        <taxon>Mycobacteriales</taxon>
        <taxon>Corynebacteriaceae</taxon>
        <taxon>Corynebacterium</taxon>
    </lineage>
</organism>
<reference evidence="2 3" key="1">
    <citation type="journal article" date="2020" name="Biotechnol. Biofuels">
        <title>New insights from the biogas microbiome by comprehensive genome-resolved metagenomics of nearly 1600 species originating from multiple anaerobic digesters.</title>
        <authorList>
            <person name="Campanaro S."/>
            <person name="Treu L."/>
            <person name="Rodriguez-R L.M."/>
            <person name="Kovalovszki A."/>
            <person name="Ziels R.M."/>
            <person name="Maus I."/>
            <person name="Zhu X."/>
            <person name="Kougias P.G."/>
            <person name="Basile A."/>
            <person name="Luo G."/>
            <person name="Schluter A."/>
            <person name="Konstantinidis K.T."/>
            <person name="Angelidaki I."/>
        </authorList>
    </citation>
    <scope>NUCLEOTIDE SEQUENCE [LARGE SCALE GENOMIC DNA]</scope>
    <source>
        <strain evidence="2">AS15tlH2ME_198</strain>
    </source>
</reference>
<accession>A0A7X6PR56</accession>
<name>A0A7X6PR56_9CORY</name>
<evidence type="ECO:0000313" key="3">
    <source>
        <dbReference type="Proteomes" id="UP000557899"/>
    </source>
</evidence>
<dbReference type="AlphaFoldDB" id="A0A7X6PR56"/>
<feature type="signal peptide" evidence="1">
    <location>
        <begin position="1"/>
        <end position="22"/>
    </location>
</feature>
<feature type="chain" id="PRO_5030563620" description="Secreted protein" evidence="1">
    <location>
        <begin position="23"/>
        <end position="214"/>
    </location>
</feature>
<gene>
    <name evidence="2" type="ORF">GX859_13435</name>
</gene>
<dbReference type="PROSITE" id="PS51257">
    <property type="entry name" value="PROKAR_LIPOPROTEIN"/>
    <property type="match status" value="1"/>
</dbReference>